<dbReference type="KEGG" id="npy:NPRO_17510"/>
<sequence>MWLKRNIGFVIVVSLGLLVAGCSAKDEMDSAPSSYSGSAEPSGASATPTSTGASYSIPSRSIVRQANVSLRVDEVEVASRALSSKVASMGGYVSASTLGSLGSENPQARLEVRVPSAKFDQALEAIREVGTLLGLQITTEDVTGSLFDMEARLATLRATEESIRTLLGRPGNLDQTIAIREKLAQVRGEIEALAAQRKALSDSVTFSRIQIDLEQSAKAGYLASKDTNWLSESWASSVVGLSSVLREVGSGAVAIAVYSPLWLPPFAGLYWLVRRKRLQSASPAAEVQFRL</sequence>
<evidence type="ECO:0000256" key="2">
    <source>
        <dbReference type="SAM" id="Phobius"/>
    </source>
</evidence>
<evidence type="ECO:0000259" key="3">
    <source>
        <dbReference type="Pfam" id="PF14257"/>
    </source>
</evidence>
<proteinExistence type="predicted"/>
<keyword evidence="2" id="KW-0812">Transmembrane</keyword>
<protein>
    <recommendedName>
        <fullName evidence="3">DUF4349 domain-containing protein</fullName>
    </recommendedName>
</protein>
<dbReference type="PROSITE" id="PS51257">
    <property type="entry name" value="PROKAR_LIPOPROTEIN"/>
    <property type="match status" value="1"/>
</dbReference>
<dbReference type="InterPro" id="IPR025645">
    <property type="entry name" value="DUF4349"/>
</dbReference>
<organism evidence="4 5">
    <name type="scientific">Candidatus Nitrosymbiomonas proteolyticus</name>
    <dbReference type="NCBI Taxonomy" id="2608984"/>
    <lineage>
        <taxon>Bacteria</taxon>
        <taxon>Bacillati</taxon>
        <taxon>Armatimonadota</taxon>
        <taxon>Armatimonadota incertae sedis</taxon>
        <taxon>Candidatus Nitrosymbiomonas</taxon>
    </lineage>
</organism>
<dbReference type="Pfam" id="PF14257">
    <property type="entry name" value="DUF4349"/>
    <property type="match status" value="1"/>
</dbReference>
<feature type="compositionally biased region" description="Polar residues" evidence="1">
    <location>
        <begin position="31"/>
        <end position="55"/>
    </location>
</feature>
<feature type="region of interest" description="Disordered" evidence="1">
    <location>
        <begin position="29"/>
        <end position="55"/>
    </location>
</feature>
<dbReference type="Proteomes" id="UP000662873">
    <property type="component" value="Chromosome"/>
</dbReference>
<evidence type="ECO:0000313" key="5">
    <source>
        <dbReference type="Proteomes" id="UP000662873"/>
    </source>
</evidence>
<dbReference type="EMBL" id="AP021858">
    <property type="protein sequence ID" value="BBO24156.1"/>
    <property type="molecule type" value="Genomic_DNA"/>
</dbReference>
<feature type="transmembrane region" description="Helical" evidence="2">
    <location>
        <begin position="251"/>
        <end position="273"/>
    </location>
</feature>
<accession>A0A809S5I3</accession>
<keyword evidence="2" id="KW-1133">Transmembrane helix</keyword>
<evidence type="ECO:0000313" key="4">
    <source>
        <dbReference type="EMBL" id="BBO24156.1"/>
    </source>
</evidence>
<name>A0A809S5I3_9BACT</name>
<feature type="domain" description="DUF4349" evidence="3">
    <location>
        <begin position="60"/>
        <end position="274"/>
    </location>
</feature>
<reference evidence="4" key="1">
    <citation type="journal article" name="DNA Res.">
        <title>The physiological potential of anammox bacteria as revealed by their core genome structure.</title>
        <authorList>
            <person name="Okubo T."/>
            <person name="Toyoda A."/>
            <person name="Fukuhara K."/>
            <person name="Uchiyama I."/>
            <person name="Harigaya Y."/>
            <person name="Kuroiwa M."/>
            <person name="Suzuki T."/>
            <person name="Murakami Y."/>
            <person name="Suwa Y."/>
            <person name="Takami H."/>
        </authorList>
    </citation>
    <scope>NUCLEOTIDE SEQUENCE</scope>
    <source>
        <strain evidence="4">317325-2</strain>
    </source>
</reference>
<evidence type="ECO:0000256" key="1">
    <source>
        <dbReference type="SAM" id="MobiDB-lite"/>
    </source>
</evidence>
<keyword evidence="2" id="KW-0472">Membrane</keyword>
<dbReference type="AlphaFoldDB" id="A0A809S5I3"/>
<gene>
    <name evidence="4" type="ORF">NPRO_17510</name>
</gene>